<dbReference type="OrthoDB" id="10263751at2759"/>
<comment type="caution">
    <text evidence="2">The sequence shown here is derived from an EMBL/GenBank/DDBJ whole genome shotgun (WGS) entry which is preliminary data.</text>
</comment>
<dbReference type="EMBL" id="JAEUBD010001540">
    <property type="protein sequence ID" value="KAH3659340.1"/>
    <property type="molecule type" value="Genomic_DNA"/>
</dbReference>
<dbReference type="Proteomes" id="UP000788993">
    <property type="component" value="Unassembled WGS sequence"/>
</dbReference>
<dbReference type="InterPro" id="IPR036249">
    <property type="entry name" value="Thioredoxin-like_sf"/>
</dbReference>
<keyword evidence="3" id="KW-1185">Reference proteome</keyword>
<dbReference type="PANTHER" id="PTHR46115">
    <property type="entry name" value="THIOREDOXIN-LIKE PROTEIN 1"/>
    <property type="match status" value="1"/>
</dbReference>
<sequence length="129" mass="14331">MFSRQFKTTLPRQGIRAFSVSRAARQVVEVSSLSEFKEKVLSQKAAFVDFYASWCAPCKTISPVVEKLSETHKDVKFFKVDVDNAQDVAMEYGISAMPTFITFKDGVKEGQFVGASPQAIQQLVVAAKQ</sequence>
<evidence type="ECO:0000313" key="2">
    <source>
        <dbReference type="EMBL" id="KAH3659340.1"/>
    </source>
</evidence>
<dbReference type="PROSITE" id="PS51352">
    <property type="entry name" value="THIOREDOXIN_2"/>
    <property type="match status" value="1"/>
</dbReference>
<reference evidence="2" key="1">
    <citation type="journal article" date="2021" name="Open Biol.">
        <title>Shared evolutionary footprints suggest mitochondrial oxidative damage underlies multiple complex I losses in fungi.</title>
        <authorList>
            <person name="Schikora-Tamarit M.A."/>
            <person name="Marcet-Houben M."/>
            <person name="Nosek J."/>
            <person name="Gabaldon T."/>
        </authorList>
    </citation>
    <scope>NUCLEOTIDE SEQUENCE</scope>
    <source>
        <strain evidence="2">NCAIM Y.01608</strain>
    </source>
</reference>
<dbReference type="InterPro" id="IPR013766">
    <property type="entry name" value="Thioredoxin_domain"/>
</dbReference>
<dbReference type="PRINTS" id="PR00421">
    <property type="entry name" value="THIOREDOXIN"/>
</dbReference>
<evidence type="ECO:0000313" key="3">
    <source>
        <dbReference type="Proteomes" id="UP000788993"/>
    </source>
</evidence>
<gene>
    <name evidence="2" type="ORF">OGATHE_006224</name>
</gene>
<evidence type="ECO:0000256" key="1">
    <source>
        <dbReference type="ARBA" id="ARBA00023157"/>
    </source>
</evidence>
<dbReference type="CDD" id="cd02947">
    <property type="entry name" value="TRX_family"/>
    <property type="match status" value="1"/>
</dbReference>
<dbReference type="InterPro" id="IPR005746">
    <property type="entry name" value="Thioredoxin"/>
</dbReference>
<reference evidence="2" key="2">
    <citation type="submission" date="2021-01" db="EMBL/GenBank/DDBJ databases">
        <authorList>
            <person name="Schikora-Tamarit M.A."/>
        </authorList>
    </citation>
    <scope>NUCLEOTIDE SEQUENCE</scope>
    <source>
        <strain evidence="2">NCAIM Y.01608</strain>
    </source>
</reference>
<dbReference type="Gene3D" id="3.40.30.10">
    <property type="entry name" value="Glutaredoxin"/>
    <property type="match status" value="1"/>
</dbReference>
<dbReference type="PROSITE" id="PS00194">
    <property type="entry name" value="THIOREDOXIN_1"/>
    <property type="match status" value="1"/>
</dbReference>
<dbReference type="InterPro" id="IPR017937">
    <property type="entry name" value="Thioredoxin_CS"/>
</dbReference>
<dbReference type="NCBIfam" id="TIGR01068">
    <property type="entry name" value="thioredoxin"/>
    <property type="match status" value="1"/>
</dbReference>
<organism evidence="2 3">
    <name type="scientific">Ogataea polymorpha</name>
    <dbReference type="NCBI Taxonomy" id="460523"/>
    <lineage>
        <taxon>Eukaryota</taxon>
        <taxon>Fungi</taxon>
        <taxon>Dikarya</taxon>
        <taxon>Ascomycota</taxon>
        <taxon>Saccharomycotina</taxon>
        <taxon>Pichiomycetes</taxon>
        <taxon>Pichiales</taxon>
        <taxon>Pichiaceae</taxon>
        <taxon>Ogataea</taxon>
    </lineage>
</organism>
<dbReference type="AlphaFoldDB" id="A0A1B7SK89"/>
<protein>
    <submittedName>
        <fullName evidence="2">Uncharacterized protein</fullName>
    </submittedName>
</protein>
<dbReference type="RefSeq" id="XP_018211745.1">
    <property type="nucleotide sequence ID" value="XM_018355561.1"/>
</dbReference>
<accession>A0A1B7SK89</accession>
<dbReference type="Pfam" id="PF00085">
    <property type="entry name" value="Thioredoxin"/>
    <property type="match status" value="1"/>
</dbReference>
<keyword evidence="1" id="KW-1015">Disulfide bond</keyword>
<proteinExistence type="predicted"/>
<dbReference type="SUPFAM" id="SSF52833">
    <property type="entry name" value="Thioredoxin-like"/>
    <property type="match status" value="1"/>
</dbReference>
<dbReference type="FunFam" id="3.40.30.10:FF:000245">
    <property type="entry name" value="Thioredoxin"/>
    <property type="match status" value="1"/>
</dbReference>
<dbReference type="GO" id="GO:0015035">
    <property type="term" value="F:protein-disulfide reductase activity"/>
    <property type="evidence" value="ECO:0007669"/>
    <property type="project" value="InterPro"/>
</dbReference>
<name>A0A1B7SK89_9ASCO</name>